<sequence>MRLRNLNTFVKVARLGSFHAAAQQLHATQPAISARIHALEEELGAQLFIRDKSGTRLSARGVQLLPYAEKLLAISQEMKQQICDENPQKGTLRIGITDTLAHLYLAPLLQHWQQQHPLMSFELISDVTLTLMRQLQEHELDLALMVAGHSNLPELVTEPLCSYPQHWVATPQRLADNPVSSIAELGRSPILSFPRDTRPWDYLQQLFRPLEETPVFHTCSSVANLLTLTLEGAGVALLPEPVLRTHLQQGRLTIFSPGPQPPELAFCACWRLDDDRILPQLLAKSGREIIIRRT</sequence>
<evidence type="ECO:0000256" key="3">
    <source>
        <dbReference type="ARBA" id="ARBA00023125"/>
    </source>
</evidence>
<dbReference type="InterPro" id="IPR005119">
    <property type="entry name" value="LysR_subst-bd"/>
</dbReference>
<dbReference type="SUPFAM" id="SSF53850">
    <property type="entry name" value="Periplasmic binding protein-like II"/>
    <property type="match status" value="1"/>
</dbReference>
<dbReference type="SUPFAM" id="SSF46785">
    <property type="entry name" value="Winged helix' DNA-binding domain"/>
    <property type="match status" value="1"/>
</dbReference>
<dbReference type="Gene3D" id="3.40.190.290">
    <property type="match status" value="1"/>
</dbReference>
<evidence type="ECO:0000256" key="4">
    <source>
        <dbReference type="ARBA" id="ARBA00023163"/>
    </source>
</evidence>
<organism evidence="6 7">
    <name type="scientific">Amphritea atlantica</name>
    <dbReference type="NCBI Taxonomy" id="355243"/>
    <lineage>
        <taxon>Bacteria</taxon>
        <taxon>Pseudomonadati</taxon>
        <taxon>Pseudomonadota</taxon>
        <taxon>Gammaproteobacteria</taxon>
        <taxon>Oceanospirillales</taxon>
        <taxon>Oceanospirillaceae</taxon>
        <taxon>Amphritea</taxon>
    </lineage>
</organism>
<dbReference type="Pfam" id="PF00126">
    <property type="entry name" value="HTH_1"/>
    <property type="match status" value="1"/>
</dbReference>
<evidence type="ECO:0000313" key="7">
    <source>
        <dbReference type="Proteomes" id="UP000198749"/>
    </source>
</evidence>
<dbReference type="STRING" id="355243.SAMN03080615_00492"/>
<keyword evidence="3 6" id="KW-0238">DNA-binding</keyword>
<dbReference type="PANTHER" id="PTHR30126:SF77">
    <property type="entry name" value="TRANSCRIPTIONAL REGULATORY PROTEIN"/>
    <property type="match status" value="1"/>
</dbReference>
<dbReference type="RefSeq" id="WP_091353429.1">
    <property type="nucleotide sequence ID" value="NZ_AP025284.1"/>
</dbReference>
<dbReference type="Pfam" id="PF03466">
    <property type="entry name" value="LysR_substrate"/>
    <property type="match status" value="1"/>
</dbReference>
<accession>A0A1H9DFP1</accession>
<dbReference type="FunFam" id="1.10.10.10:FF:000001">
    <property type="entry name" value="LysR family transcriptional regulator"/>
    <property type="match status" value="1"/>
</dbReference>
<feature type="domain" description="HTH lysR-type" evidence="5">
    <location>
        <begin position="1"/>
        <end position="58"/>
    </location>
</feature>
<comment type="similarity">
    <text evidence="1">Belongs to the LysR transcriptional regulatory family.</text>
</comment>
<name>A0A1H9DFP1_9GAMM</name>
<dbReference type="AlphaFoldDB" id="A0A1H9DFP1"/>
<dbReference type="PROSITE" id="PS50931">
    <property type="entry name" value="HTH_LYSR"/>
    <property type="match status" value="1"/>
</dbReference>
<gene>
    <name evidence="6" type="ORF">SAMN03080615_00492</name>
</gene>
<dbReference type="GO" id="GO:0000976">
    <property type="term" value="F:transcription cis-regulatory region binding"/>
    <property type="evidence" value="ECO:0007669"/>
    <property type="project" value="TreeGrafter"/>
</dbReference>
<reference evidence="7" key="1">
    <citation type="submission" date="2016-10" db="EMBL/GenBank/DDBJ databases">
        <authorList>
            <person name="Varghese N."/>
            <person name="Submissions S."/>
        </authorList>
    </citation>
    <scope>NUCLEOTIDE SEQUENCE [LARGE SCALE GENOMIC DNA]</scope>
    <source>
        <strain evidence="7">DSM 18887</strain>
    </source>
</reference>
<dbReference type="EMBL" id="FOGB01000001">
    <property type="protein sequence ID" value="SEQ11558.1"/>
    <property type="molecule type" value="Genomic_DNA"/>
</dbReference>
<evidence type="ECO:0000256" key="1">
    <source>
        <dbReference type="ARBA" id="ARBA00009437"/>
    </source>
</evidence>
<keyword evidence="7" id="KW-1185">Reference proteome</keyword>
<dbReference type="InterPro" id="IPR036388">
    <property type="entry name" value="WH-like_DNA-bd_sf"/>
</dbReference>
<dbReference type="InterPro" id="IPR000847">
    <property type="entry name" value="LysR_HTH_N"/>
</dbReference>
<dbReference type="Proteomes" id="UP000198749">
    <property type="component" value="Unassembled WGS sequence"/>
</dbReference>
<evidence type="ECO:0000313" key="6">
    <source>
        <dbReference type="EMBL" id="SEQ11558.1"/>
    </source>
</evidence>
<dbReference type="PRINTS" id="PR00039">
    <property type="entry name" value="HTHLYSR"/>
</dbReference>
<evidence type="ECO:0000259" key="5">
    <source>
        <dbReference type="PROSITE" id="PS50931"/>
    </source>
</evidence>
<evidence type="ECO:0000256" key="2">
    <source>
        <dbReference type="ARBA" id="ARBA00023015"/>
    </source>
</evidence>
<dbReference type="CDD" id="cd05466">
    <property type="entry name" value="PBP2_LTTR_substrate"/>
    <property type="match status" value="1"/>
</dbReference>
<dbReference type="OrthoDB" id="9786526at2"/>
<dbReference type="Gene3D" id="1.10.10.10">
    <property type="entry name" value="Winged helix-like DNA-binding domain superfamily/Winged helix DNA-binding domain"/>
    <property type="match status" value="1"/>
</dbReference>
<protein>
    <submittedName>
        <fullName evidence="6">DNA-binding transcriptional regulator, LysR family</fullName>
    </submittedName>
</protein>
<proteinExistence type="inferred from homology"/>
<keyword evidence="2" id="KW-0805">Transcription regulation</keyword>
<dbReference type="InterPro" id="IPR036390">
    <property type="entry name" value="WH_DNA-bd_sf"/>
</dbReference>
<dbReference type="GO" id="GO:0003700">
    <property type="term" value="F:DNA-binding transcription factor activity"/>
    <property type="evidence" value="ECO:0007669"/>
    <property type="project" value="InterPro"/>
</dbReference>
<keyword evidence="4" id="KW-0804">Transcription</keyword>
<dbReference type="PANTHER" id="PTHR30126">
    <property type="entry name" value="HTH-TYPE TRANSCRIPTIONAL REGULATOR"/>
    <property type="match status" value="1"/>
</dbReference>